<evidence type="ECO:0000313" key="4">
    <source>
        <dbReference type="Proteomes" id="UP000472267"/>
    </source>
</evidence>
<dbReference type="InParanoid" id="A0A672HGP2"/>
<organism evidence="3 4">
    <name type="scientific">Salarias fasciatus</name>
    <name type="common">Jewelled blenny</name>
    <name type="synonym">Blennius fasciatus</name>
    <dbReference type="NCBI Taxonomy" id="181472"/>
    <lineage>
        <taxon>Eukaryota</taxon>
        <taxon>Metazoa</taxon>
        <taxon>Chordata</taxon>
        <taxon>Craniata</taxon>
        <taxon>Vertebrata</taxon>
        <taxon>Euteleostomi</taxon>
        <taxon>Actinopterygii</taxon>
        <taxon>Neopterygii</taxon>
        <taxon>Teleostei</taxon>
        <taxon>Neoteleostei</taxon>
        <taxon>Acanthomorphata</taxon>
        <taxon>Ovalentaria</taxon>
        <taxon>Blenniimorphae</taxon>
        <taxon>Blenniiformes</taxon>
        <taxon>Blennioidei</taxon>
        <taxon>Blenniidae</taxon>
        <taxon>Salariinae</taxon>
        <taxon>Salarias</taxon>
    </lineage>
</organism>
<dbReference type="OMA" id="GWTSHKD"/>
<proteinExistence type="predicted"/>
<dbReference type="Ensembl" id="ENSSFAT00005029180.1">
    <property type="protein sequence ID" value="ENSSFAP00005028119.1"/>
    <property type="gene ID" value="ENSSFAG00005014360.1"/>
</dbReference>
<sequence length="91" mass="9524">MHTKLEGRTGDEDQLDGPEPRVGDGVVVIVAHVVAAGLAGVAVEVLLLVAPDLFASHQKHQESEDENNGEPMRPNALQEGPVHAVVSGSDL</sequence>
<feature type="region of interest" description="Disordered" evidence="1">
    <location>
        <begin position="57"/>
        <end position="91"/>
    </location>
</feature>
<feature type="compositionally biased region" description="Basic and acidic residues" evidence="1">
    <location>
        <begin position="1"/>
        <end position="11"/>
    </location>
</feature>
<reference evidence="3" key="3">
    <citation type="submission" date="2025-09" db="UniProtKB">
        <authorList>
            <consortium name="Ensembl"/>
        </authorList>
    </citation>
    <scope>IDENTIFICATION</scope>
</reference>
<feature type="transmembrane region" description="Helical" evidence="2">
    <location>
        <begin position="26"/>
        <end position="50"/>
    </location>
</feature>
<evidence type="ECO:0000313" key="3">
    <source>
        <dbReference type="Ensembl" id="ENSSFAP00005028119.1"/>
    </source>
</evidence>
<keyword evidence="4" id="KW-1185">Reference proteome</keyword>
<name>A0A672HGP2_SALFA</name>
<dbReference type="Proteomes" id="UP000472267">
    <property type="component" value="Chromosome 22"/>
</dbReference>
<dbReference type="AlphaFoldDB" id="A0A672HGP2"/>
<keyword evidence="2" id="KW-1133">Transmembrane helix</keyword>
<evidence type="ECO:0000256" key="2">
    <source>
        <dbReference type="SAM" id="Phobius"/>
    </source>
</evidence>
<keyword evidence="2" id="KW-0812">Transmembrane</keyword>
<accession>A0A672HGP2</accession>
<reference evidence="3" key="1">
    <citation type="submission" date="2019-06" db="EMBL/GenBank/DDBJ databases">
        <authorList>
            <consortium name="Wellcome Sanger Institute Data Sharing"/>
        </authorList>
    </citation>
    <scope>NUCLEOTIDE SEQUENCE [LARGE SCALE GENOMIC DNA]</scope>
</reference>
<reference evidence="3" key="2">
    <citation type="submission" date="2025-08" db="UniProtKB">
        <authorList>
            <consortium name="Ensembl"/>
        </authorList>
    </citation>
    <scope>IDENTIFICATION</scope>
</reference>
<keyword evidence="2" id="KW-0472">Membrane</keyword>
<protein>
    <submittedName>
        <fullName evidence="3">Uncharacterized protein</fullName>
    </submittedName>
</protein>
<feature type="region of interest" description="Disordered" evidence="1">
    <location>
        <begin position="1"/>
        <end position="21"/>
    </location>
</feature>
<evidence type="ECO:0000256" key="1">
    <source>
        <dbReference type="SAM" id="MobiDB-lite"/>
    </source>
</evidence>